<protein>
    <submittedName>
        <fullName evidence="5">ABC transporter substrate-binding protein</fullName>
    </submittedName>
</protein>
<feature type="signal peptide" evidence="3">
    <location>
        <begin position="1"/>
        <end position="27"/>
    </location>
</feature>
<dbReference type="Proteomes" id="UP000318717">
    <property type="component" value="Unassembled WGS sequence"/>
</dbReference>
<dbReference type="InterPro" id="IPR001638">
    <property type="entry name" value="Solute-binding_3/MltF_N"/>
</dbReference>
<organism evidence="5 6">
    <name type="scientific">Vibrio inusitatus NBRC 102082</name>
    <dbReference type="NCBI Taxonomy" id="1219070"/>
    <lineage>
        <taxon>Bacteria</taxon>
        <taxon>Pseudomonadati</taxon>
        <taxon>Pseudomonadota</taxon>
        <taxon>Gammaproteobacteria</taxon>
        <taxon>Vibrionales</taxon>
        <taxon>Vibrionaceae</taxon>
        <taxon>Vibrio</taxon>
    </lineage>
</organism>
<dbReference type="OrthoDB" id="368476at2"/>
<evidence type="ECO:0000313" key="6">
    <source>
        <dbReference type="Proteomes" id="UP000318717"/>
    </source>
</evidence>
<reference evidence="5 6" key="1">
    <citation type="submission" date="2019-06" db="EMBL/GenBank/DDBJ databases">
        <title>Whole genome shotgun sequence of Vibrio inusitatus NBRC 102082.</title>
        <authorList>
            <person name="Hosoyama A."/>
            <person name="Uohara A."/>
            <person name="Ohji S."/>
            <person name="Ichikawa N."/>
        </authorList>
    </citation>
    <scope>NUCLEOTIDE SEQUENCE [LARGE SCALE GENOMIC DNA]</scope>
    <source>
        <strain evidence="5 6">NBRC 102082</strain>
    </source>
</reference>
<dbReference type="EMBL" id="BJLF01000011">
    <property type="protein sequence ID" value="GEA51597.1"/>
    <property type="molecule type" value="Genomic_DNA"/>
</dbReference>
<dbReference type="CDD" id="cd01009">
    <property type="entry name" value="PBP2_YfhD_N"/>
    <property type="match status" value="1"/>
</dbReference>
<comment type="similarity">
    <text evidence="1">Belongs to the bacterial solute-binding protein 3 family.</text>
</comment>
<evidence type="ECO:0000259" key="4">
    <source>
        <dbReference type="SMART" id="SM00062"/>
    </source>
</evidence>
<dbReference type="RefSeq" id="WP_141346082.1">
    <property type="nucleotide sequence ID" value="NZ_BJLF01000011.1"/>
</dbReference>
<dbReference type="PANTHER" id="PTHR35936:SF17">
    <property type="entry name" value="ARGININE-BINDING EXTRACELLULAR PROTEIN ARTP"/>
    <property type="match status" value="1"/>
</dbReference>
<evidence type="ECO:0000256" key="3">
    <source>
        <dbReference type="SAM" id="SignalP"/>
    </source>
</evidence>
<dbReference type="AlphaFoldDB" id="A0A4Y3HWZ9"/>
<name>A0A4Y3HWZ9_9VIBR</name>
<dbReference type="SUPFAM" id="SSF53850">
    <property type="entry name" value="Periplasmic binding protein-like II"/>
    <property type="match status" value="1"/>
</dbReference>
<proteinExistence type="inferred from homology"/>
<evidence type="ECO:0000256" key="1">
    <source>
        <dbReference type="ARBA" id="ARBA00010333"/>
    </source>
</evidence>
<keyword evidence="6" id="KW-1185">Reference proteome</keyword>
<dbReference type="PANTHER" id="PTHR35936">
    <property type="entry name" value="MEMBRANE-BOUND LYTIC MUREIN TRANSGLYCOSYLASE F"/>
    <property type="match status" value="1"/>
</dbReference>
<evidence type="ECO:0000256" key="2">
    <source>
        <dbReference type="ARBA" id="ARBA00022729"/>
    </source>
</evidence>
<dbReference type="Gene3D" id="3.40.190.10">
    <property type="entry name" value="Periplasmic binding protein-like II"/>
    <property type="match status" value="2"/>
</dbReference>
<accession>A0A4Y3HWZ9</accession>
<feature type="chain" id="PRO_5021492312" evidence="3">
    <location>
        <begin position="28"/>
        <end position="310"/>
    </location>
</feature>
<comment type="caution">
    <text evidence="5">The sequence shown here is derived from an EMBL/GenBank/DDBJ whole genome shotgun (WGS) entry which is preliminary data.</text>
</comment>
<feature type="domain" description="Solute-binding protein family 3/N-terminal" evidence="4">
    <location>
        <begin position="38"/>
        <end position="294"/>
    </location>
</feature>
<dbReference type="SMART" id="SM00062">
    <property type="entry name" value="PBPb"/>
    <property type="match status" value="1"/>
</dbReference>
<dbReference type="Pfam" id="PF00497">
    <property type="entry name" value="SBP_bac_3"/>
    <property type="match status" value="1"/>
</dbReference>
<keyword evidence="2 3" id="KW-0732">Signal</keyword>
<sequence>MIKKTRLLTIVSALCLAMLFSIKSSHAYDLKEVQEAGVIRHIGIPYANFVSYINRDGLYSARGLDIELIQGFAEYIGVEYEFVPSTWSTAFGQLTGKDAIFKDNSIQYGNEVPITGDVISNGATILPWRKELVDFSDDYFPSAVWLVSRSDSKLKPITPSGSVDNDILQVKQLLNGQDVLAMEQTCLDPNLYNLYDTGANVILPEKARKLNEMVPAILNEDADNTLLDVPDTLIALEKWPGEIKVIGPVSEKQFMAAGFRKTSPNLRKAFNDYLSKIRRDGTYNQLVEKYYPSVFYFYSDYFDSLENSDI</sequence>
<gene>
    <name evidence="5" type="ORF">VIN01S_24010</name>
</gene>
<evidence type="ECO:0000313" key="5">
    <source>
        <dbReference type="EMBL" id="GEA51597.1"/>
    </source>
</evidence>